<evidence type="ECO:0000259" key="4">
    <source>
        <dbReference type="Pfam" id="PF23798"/>
    </source>
</evidence>
<feature type="region of interest" description="Disordered" evidence="3">
    <location>
        <begin position="291"/>
        <end position="337"/>
    </location>
</feature>
<dbReference type="InterPro" id="IPR057544">
    <property type="entry name" value="Beta-prop_SPT8"/>
</dbReference>
<dbReference type="Pfam" id="PF23798">
    <property type="entry name" value="Beta-prop_SPT8"/>
    <property type="match status" value="1"/>
</dbReference>
<reference evidence="5" key="1">
    <citation type="journal article" date="2020" name="Nat. Commun.">
        <title>Large-scale genome sequencing of mycorrhizal fungi provides insights into the early evolution of symbiotic traits.</title>
        <authorList>
            <person name="Miyauchi S."/>
            <person name="Kiss E."/>
            <person name="Kuo A."/>
            <person name="Drula E."/>
            <person name="Kohler A."/>
            <person name="Sanchez-Garcia M."/>
            <person name="Morin E."/>
            <person name="Andreopoulos B."/>
            <person name="Barry K.W."/>
            <person name="Bonito G."/>
            <person name="Buee M."/>
            <person name="Carver A."/>
            <person name="Chen C."/>
            <person name="Cichocki N."/>
            <person name="Clum A."/>
            <person name="Culley D."/>
            <person name="Crous P.W."/>
            <person name="Fauchery L."/>
            <person name="Girlanda M."/>
            <person name="Hayes R.D."/>
            <person name="Keri Z."/>
            <person name="LaButti K."/>
            <person name="Lipzen A."/>
            <person name="Lombard V."/>
            <person name="Magnuson J."/>
            <person name="Maillard F."/>
            <person name="Murat C."/>
            <person name="Nolan M."/>
            <person name="Ohm R.A."/>
            <person name="Pangilinan J."/>
            <person name="Pereira M.F."/>
            <person name="Perotto S."/>
            <person name="Peter M."/>
            <person name="Pfister S."/>
            <person name="Riley R."/>
            <person name="Sitrit Y."/>
            <person name="Stielow J.B."/>
            <person name="Szollosi G."/>
            <person name="Zifcakova L."/>
            <person name="Stursova M."/>
            <person name="Spatafora J.W."/>
            <person name="Tedersoo L."/>
            <person name="Vaario L.M."/>
            <person name="Yamada A."/>
            <person name="Yan M."/>
            <person name="Wang P."/>
            <person name="Xu J."/>
            <person name="Bruns T."/>
            <person name="Baldrian P."/>
            <person name="Vilgalys R."/>
            <person name="Dunand C."/>
            <person name="Henrissat B."/>
            <person name="Grigoriev I.V."/>
            <person name="Hibbett D."/>
            <person name="Nagy L.G."/>
            <person name="Martin F.M."/>
        </authorList>
    </citation>
    <scope>NUCLEOTIDE SEQUENCE</scope>
    <source>
        <strain evidence="5">UP504</strain>
    </source>
</reference>
<feature type="region of interest" description="Disordered" evidence="3">
    <location>
        <begin position="1"/>
        <end position="85"/>
    </location>
</feature>
<proteinExistence type="predicted"/>
<dbReference type="PANTHER" id="PTHR22847">
    <property type="entry name" value="WD40 REPEAT PROTEIN"/>
    <property type="match status" value="1"/>
</dbReference>
<feature type="compositionally biased region" description="Polar residues" evidence="3">
    <location>
        <begin position="63"/>
        <end position="74"/>
    </location>
</feature>
<accession>A0A9P6DME1</accession>
<evidence type="ECO:0000313" key="6">
    <source>
        <dbReference type="Proteomes" id="UP000886523"/>
    </source>
</evidence>
<dbReference type="PANTHER" id="PTHR22847:SF637">
    <property type="entry name" value="WD REPEAT DOMAIN 5B"/>
    <property type="match status" value="1"/>
</dbReference>
<dbReference type="AlphaFoldDB" id="A0A9P6DME1"/>
<sequence>MTMSEDELDSEEDAQYGDEEESSDEPAQEISDDDESEGGEDAEGDDADDDSPSDPDASDAPFNNISRSQQGAPLSSSRSSSPTHIRRSLFRTNIVPKSYAIEPICALPHPAATHSLASSLCMTHLLTGSHDGFIRDYDVFAGANGKTVLTAPQRHHAGLADASIKAGVLRSWWENPEGESSLSPVYSMTVQADSLWGLSTTESGALNLFTIRHDPGRVHHVLRGHTKPVSSLAGWDGFALHWDLNTGQIARKYPSHGAQLTTIAVRPLGPPLPANYGTMINAGGMNGYSDPAPNGTLSTNPNAATHHPGAASDDSASRVIRESTPPPPSAPKKEAPILDPVTYADYSPDIFMTASIDGQVTLWDRRAPPGRGVGRLEGNEKSPPWCVSACWSADGSQIYAGRRNGTIDVWDVRKYGPGSGKGQPRLLKTLRNPASSGSVVCVAAFPDRQHIVCASQDNIRLWNVASEDPDTGMHKSRPFAPFKIIAGHHGGIISQILVDATSKFMITASGNRGWFGDSTKTVIVHSITPQ</sequence>
<dbReference type="InterPro" id="IPR001680">
    <property type="entry name" value="WD40_rpt"/>
</dbReference>
<evidence type="ECO:0000256" key="1">
    <source>
        <dbReference type="ARBA" id="ARBA00022574"/>
    </source>
</evidence>
<dbReference type="Proteomes" id="UP000886523">
    <property type="component" value="Unassembled WGS sequence"/>
</dbReference>
<evidence type="ECO:0000313" key="5">
    <source>
        <dbReference type="EMBL" id="KAF9507861.1"/>
    </source>
</evidence>
<comment type="caution">
    <text evidence="5">The sequence shown here is derived from an EMBL/GenBank/DDBJ whole genome shotgun (WGS) entry which is preliminary data.</text>
</comment>
<evidence type="ECO:0000256" key="2">
    <source>
        <dbReference type="ARBA" id="ARBA00022737"/>
    </source>
</evidence>
<dbReference type="GO" id="GO:0000124">
    <property type="term" value="C:SAGA complex"/>
    <property type="evidence" value="ECO:0007669"/>
    <property type="project" value="TreeGrafter"/>
</dbReference>
<dbReference type="SUPFAM" id="SSF50978">
    <property type="entry name" value="WD40 repeat-like"/>
    <property type="match status" value="1"/>
</dbReference>
<keyword evidence="1" id="KW-0853">WD repeat</keyword>
<name>A0A9P6DME1_9AGAM</name>
<gene>
    <name evidence="5" type="ORF">BS47DRAFT_1419004</name>
</gene>
<keyword evidence="6" id="KW-1185">Reference proteome</keyword>
<dbReference type="InterPro" id="IPR036322">
    <property type="entry name" value="WD40_repeat_dom_sf"/>
</dbReference>
<dbReference type="Gene3D" id="2.130.10.10">
    <property type="entry name" value="YVTN repeat-like/Quinoprotein amine dehydrogenase"/>
    <property type="match status" value="2"/>
</dbReference>
<dbReference type="EMBL" id="MU129070">
    <property type="protein sequence ID" value="KAF9507861.1"/>
    <property type="molecule type" value="Genomic_DNA"/>
</dbReference>
<keyword evidence="2" id="KW-0677">Repeat</keyword>
<dbReference type="SMART" id="SM00320">
    <property type="entry name" value="WD40"/>
    <property type="match status" value="5"/>
</dbReference>
<feature type="domain" description="Transcription factor spt8 beta-propeller" evidence="4">
    <location>
        <begin position="99"/>
        <end position="527"/>
    </location>
</feature>
<feature type="compositionally biased region" description="Acidic residues" evidence="3">
    <location>
        <begin position="1"/>
        <end position="57"/>
    </location>
</feature>
<organism evidence="5 6">
    <name type="scientific">Hydnum rufescens UP504</name>
    <dbReference type="NCBI Taxonomy" id="1448309"/>
    <lineage>
        <taxon>Eukaryota</taxon>
        <taxon>Fungi</taxon>
        <taxon>Dikarya</taxon>
        <taxon>Basidiomycota</taxon>
        <taxon>Agaricomycotina</taxon>
        <taxon>Agaricomycetes</taxon>
        <taxon>Cantharellales</taxon>
        <taxon>Hydnaceae</taxon>
        <taxon>Hydnum</taxon>
    </lineage>
</organism>
<evidence type="ECO:0000256" key="3">
    <source>
        <dbReference type="SAM" id="MobiDB-lite"/>
    </source>
</evidence>
<dbReference type="OrthoDB" id="10260946at2759"/>
<dbReference type="InterPro" id="IPR015943">
    <property type="entry name" value="WD40/YVTN_repeat-like_dom_sf"/>
</dbReference>
<protein>
    <recommendedName>
        <fullName evidence="4">Transcription factor spt8 beta-propeller domain-containing protein</fullName>
    </recommendedName>
</protein>